<dbReference type="InterPro" id="IPR029028">
    <property type="entry name" value="Alpha/beta_knot_MTases"/>
</dbReference>
<comment type="catalytic activity">
    <reaction evidence="14 15 17">
        <text>guanosine(37) in tRNA + S-adenosyl-L-methionine = N(1)-methylguanosine(37) in tRNA + S-adenosyl-L-homocysteine + H(+)</text>
        <dbReference type="Rhea" id="RHEA:36899"/>
        <dbReference type="Rhea" id="RHEA-COMP:10145"/>
        <dbReference type="Rhea" id="RHEA-COMP:10147"/>
        <dbReference type="ChEBI" id="CHEBI:15378"/>
        <dbReference type="ChEBI" id="CHEBI:57856"/>
        <dbReference type="ChEBI" id="CHEBI:59789"/>
        <dbReference type="ChEBI" id="CHEBI:73542"/>
        <dbReference type="ChEBI" id="CHEBI:74269"/>
        <dbReference type="EC" id="2.1.1.228"/>
    </reaction>
</comment>
<keyword evidence="11 15" id="KW-0819">tRNA processing</keyword>
<dbReference type="Gene3D" id="3.40.1280.10">
    <property type="match status" value="1"/>
</dbReference>
<evidence type="ECO:0000256" key="13">
    <source>
        <dbReference type="ARBA" id="ARBA00033392"/>
    </source>
</evidence>
<dbReference type="InterPro" id="IPR029026">
    <property type="entry name" value="tRNA_m1G_MTases_N"/>
</dbReference>
<name>A0A4D6Y367_9GAMM</name>
<keyword evidence="10 15" id="KW-0949">S-adenosyl-L-methionine</keyword>
<keyword evidence="7 15" id="KW-0963">Cytoplasm</keyword>
<protein>
    <recommendedName>
        <fullName evidence="6 15">tRNA (guanine-N(1)-)-methyltransferase</fullName>
        <ecNumber evidence="5 15">2.1.1.228</ecNumber>
    </recommendedName>
    <alternativeName>
        <fullName evidence="12 15">M1G-methyltransferase</fullName>
    </alternativeName>
    <alternativeName>
        <fullName evidence="13 15">tRNA [GM37] methyltransferase</fullName>
    </alternativeName>
</protein>
<evidence type="ECO:0000256" key="14">
    <source>
        <dbReference type="ARBA" id="ARBA00047783"/>
    </source>
</evidence>
<evidence type="ECO:0000256" key="10">
    <source>
        <dbReference type="ARBA" id="ARBA00022691"/>
    </source>
</evidence>
<dbReference type="EMBL" id="CP034879">
    <property type="protein sequence ID" value="QCI20530.1"/>
    <property type="molecule type" value="Genomic_DNA"/>
</dbReference>
<comment type="function">
    <text evidence="1 15 17">Specifically methylates guanosine-37 in various tRNAs.</text>
</comment>
<gene>
    <name evidence="15 19" type="primary">trmD</name>
    <name evidence="19" type="ORF">D9V67_02025</name>
</gene>
<dbReference type="CDD" id="cd18080">
    <property type="entry name" value="TrmD-like"/>
    <property type="match status" value="1"/>
</dbReference>
<evidence type="ECO:0000256" key="16">
    <source>
        <dbReference type="PIRSR" id="PIRSR000386-1"/>
    </source>
</evidence>
<dbReference type="InterPro" id="IPR023148">
    <property type="entry name" value="tRNA_m1G_MeTrfase_C_sf"/>
</dbReference>
<dbReference type="OrthoDB" id="9807416at2"/>
<dbReference type="FunFam" id="1.10.1270.20:FF:000001">
    <property type="entry name" value="tRNA (guanine-N(1)-)-methyltransferase"/>
    <property type="match status" value="1"/>
</dbReference>
<evidence type="ECO:0000256" key="4">
    <source>
        <dbReference type="ARBA" id="ARBA00011738"/>
    </source>
</evidence>
<evidence type="ECO:0000256" key="11">
    <source>
        <dbReference type="ARBA" id="ARBA00022694"/>
    </source>
</evidence>
<evidence type="ECO:0000256" key="8">
    <source>
        <dbReference type="ARBA" id="ARBA00022603"/>
    </source>
</evidence>
<feature type="binding site" evidence="15 16">
    <location>
        <begin position="141"/>
        <end position="146"/>
    </location>
    <ligand>
        <name>S-adenosyl-L-methionine</name>
        <dbReference type="ChEBI" id="CHEBI:59789"/>
    </ligand>
</feature>
<dbReference type="AlphaFoldDB" id="A0A4D6Y367"/>
<evidence type="ECO:0000256" key="6">
    <source>
        <dbReference type="ARBA" id="ARBA00014679"/>
    </source>
</evidence>
<dbReference type="HAMAP" id="MF_00605">
    <property type="entry name" value="TrmD"/>
    <property type="match status" value="1"/>
</dbReference>
<dbReference type="SUPFAM" id="SSF75217">
    <property type="entry name" value="alpha/beta knot"/>
    <property type="match status" value="1"/>
</dbReference>
<keyword evidence="9 15" id="KW-0808">Transferase</keyword>
<comment type="subcellular location">
    <subcellularLocation>
        <location evidence="2 15 17">Cytoplasm</location>
    </subcellularLocation>
</comment>
<evidence type="ECO:0000313" key="20">
    <source>
        <dbReference type="Proteomes" id="UP000298594"/>
    </source>
</evidence>
<dbReference type="InterPro" id="IPR002649">
    <property type="entry name" value="tRNA_m1G_MeTrfase_TrmD"/>
</dbReference>
<evidence type="ECO:0000256" key="9">
    <source>
        <dbReference type="ARBA" id="ARBA00022679"/>
    </source>
</evidence>
<dbReference type="EC" id="2.1.1.228" evidence="5 15"/>
<dbReference type="GO" id="GO:0005829">
    <property type="term" value="C:cytosol"/>
    <property type="evidence" value="ECO:0007669"/>
    <property type="project" value="TreeGrafter"/>
</dbReference>
<dbReference type="InterPro" id="IPR016009">
    <property type="entry name" value="tRNA_MeTrfase_TRMD/TRM10"/>
</dbReference>
<dbReference type="RefSeq" id="WP_158359630.1">
    <property type="nucleotide sequence ID" value="NZ_CP034879.1"/>
</dbReference>
<evidence type="ECO:0000256" key="7">
    <source>
        <dbReference type="ARBA" id="ARBA00022490"/>
    </source>
</evidence>
<dbReference type="PIRSF" id="PIRSF000386">
    <property type="entry name" value="tRNA_mtase"/>
    <property type="match status" value="1"/>
</dbReference>
<dbReference type="GO" id="GO:0052906">
    <property type="term" value="F:tRNA (guanine(37)-N1)-methyltransferase activity"/>
    <property type="evidence" value="ECO:0007669"/>
    <property type="project" value="UniProtKB-UniRule"/>
</dbReference>
<dbReference type="PANTHER" id="PTHR46417:SF1">
    <property type="entry name" value="TRNA (GUANINE-N(1)-)-METHYLTRANSFERASE"/>
    <property type="match status" value="1"/>
</dbReference>
<evidence type="ECO:0000256" key="3">
    <source>
        <dbReference type="ARBA" id="ARBA00007630"/>
    </source>
</evidence>
<evidence type="ECO:0000259" key="18">
    <source>
        <dbReference type="Pfam" id="PF01746"/>
    </source>
</evidence>
<evidence type="ECO:0000313" key="19">
    <source>
        <dbReference type="EMBL" id="QCI20530.1"/>
    </source>
</evidence>
<comment type="subunit">
    <text evidence="4 15 17">Homodimer.</text>
</comment>
<reference evidence="19 20" key="1">
    <citation type="submission" date="2018-12" db="EMBL/GenBank/DDBJ databases">
        <authorList>
            <person name="Chong R.A."/>
        </authorList>
    </citation>
    <scope>NUCLEOTIDE SEQUENCE [LARGE SCALE GENOMIC DNA]</scope>
    <source>
        <strain evidence="19 20">Bca</strain>
    </source>
</reference>
<dbReference type="Pfam" id="PF01746">
    <property type="entry name" value="tRNA_m1G_MT"/>
    <property type="match status" value="1"/>
</dbReference>
<feature type="binding site" evidence="15 16">
    <location>
        <position position="121"/>
    </location>
    <ligand>
        <name>S-adenosyl-L-methionine</name>
        <dbReference type="ChEBI" id="CHEBI:59789"/>
    </ligand>
</feature>
<dbReference type="FunFam" id="3.40.1280.10:FF:000001">
    <property type="entry name" value="tRNA (guanine-N(1)-)-methyltransferase"/>
    <property type="match status" value="1"/>
</dbReference>
<dbReference type="NCBIfam" id="TIGR00088">
    <property type="entry name" value="trmD"/>
    <property type="match status" value="1"/>
</dbReference>
<feature type="domain" description="tRNA methyltransferase TRMD/TRM10-type" evidence="18">
    <location>
        <begin position="11"/>
        <end position="234"/>
    </location>
</feature>
<dbReference type="Proteomes" id="UP000298594">
    <property type="component" value="Chromosome"/>
</dbReference>
<reference evidence="19 20" key="2">
    <citation type="submission" date="2019-05" db="EMBL/GenBank/DDBJ databases">
        <title>Genome evolution of the obligate endosymbiont Buchnera aphidicola.</title>
        <authorList>
            <person name="Moran N.A."/>
        </authorList>
    </citation>
    <scope>NUCLEOTIDE SEQUENCE [LARGE SCALE GENOMIC DNA]</scope>
    <source>
        <strain evidence="19 20">Bca</strain>
    </source>
</reference>
<dbReference type="Gene3D" id="1.10.1270.20">
    <property type="entry name" value="tRNA(m1g37)methyltransferase, domain 2"/>
    <property type="match status" value="1"/>
</dbReference>
<evidence type="ECO:0000256" key="12">
    <source>
        <dbReference type="ARBA" id="ARBA00029736"/>
    </source>
</evidence>
<organism evidence="19 20">
    <name type="scientific">Buchnera aphidicola</name>
    <name type="common">Brachycaudus cardui</name>
    <dbReference type="NCBI Taxonomy" id="557993"/>
    <lineage>
        <taxon>Bacteria</taxon>
        <taxon>Pseudomonadati</taxon>
        <taxon>Pseudomonadota</taxon>
        <taxon>Gammaproteobacteria</taxon>
        <taxon>Enterobacterales</taxon>
        <taxon>Erwiniaceae</taxon>
        <taxon>Buchnera</taxon>
    </lineage>
</organism>
<dbReference type="GO" id="GO:0002939">
    <property type="term" value="P:tRNA N1-guanine methylation"/>
    <property type="evidence" value="ECO:0007669"/>
    <property type="project" value="TreeGrafter"/>
</dbReference>
<sequence length="254" mass="29530">MKNKYDKTLIWFKIITIFPEMFRAITDYGITSRAIKKKIIDINFLNPRNFTKNKYKSIDDRPYGGGPGMLMSAEPLYLSIQHAKSELKDATVIYLSPQGKLLKQNYIQKLIKKKKIIFICGRYEGIDQRIIDYQVNEEWSIGNYILTGGELAAMIMIDSISRLIPGVIKTKKSIEQDSFSKNLLDYPNYTRPKITNNISVPEILLSGNHSQIRLWRLKQALGKTWIKRPDLLKKHILTQEEAILLNEFKKNFNK</sequence>
<evidence type="ECO:0000256" key="17">
    <source>
        <dbReference type="RuleBase" id="RU003464"/>
    </source>
</evidence>
<evidence type="ECO:0000256" key="1">
    <source>
        <dbReference type="ARBA" id="ARBA00002634"/>
    </source>
</evidence>
<dbReference type="PANTHER" id="PTHR46417">
    <property type="entry name" value="TRNA (GUANINE-N(1)-)-METHYLTRANSFERASE"/>
    <property type="match status" value="1"/>
</dbReference>
<evidence type="ECO:0000256" key="2">
    <source>
        <dbReference type="ARBA" id="ARBA00004496"/>
    </source>
</evidence>
<keyword evidence="8 15" id="KW-0489">Methyltransferase</keyword>
<dbReference type="NCBIfam" id="NF000648">
    <property type="entry name" value="PRK00026.1"/>
    <property type="match status" value="1"/>
</dbReference>
<evidence type="ECO:0000256" key="15">
    <source>
        <dbReference type="HAMAP-Rule" id="MF_00605"/>
    </source>
</evidence>
<proteinExistence type="inferred from homology"/>
<evidence type="ECO:0000256" key="5">
    <source>
        <dbReference type="ARBA" id="ARBA00012807"/>
    </source>
</evidence>
<comment type="similarity">
    <text evidence="3 15 17">Belongs to the RNA methyltransferase TrmD family.</text>
</comment>
<accession>A0A4D6Y367</accession>